<gene>
    <name evidence="7" type="ORF">Q766_02845</name>
</gene>
<dbReference type="InterPro" id="IPR002364">
    <property type="entry name" value="Quin_OxRdtase/zeta-crystal_CS"/>
</dbReference>
<dbReference type="OrthoDB" id="9787435at2"/>
<evidence type="ECO:0000313" key="7">
    <source>
        <dbReference type="EMBL" id="KGO95061.1"/>
    </source>
</evidence>
<proteinExistence type="predicted"/>
<dbReference type="GO" id="GO:0016491">
    <property type="term" value="F:oxidoreductase activity"/>
    <property type="evidence" value="ECO:0007669"/>
    <property type="project" value="InterPro"/>
</dbReference>
<dbReference type="GO" id="GO:0008270">
    <property type="term" value="F:zinc ion binding"/>
    <property type="evidence" value="ECO:0007669"/>
    <property type="project" value="InterPro"/>
</dbReference>
<dbReference type="PROSITE" id="PS01162">
    <property type="entry name" value="QOR_ZETA_CRYSTAL"/>
    <property type="match status" value="1"/>
</dbReference>
<keyword evidence="5" id="KW-0694">RNA-binding</keyword>
<dbReference type="RefSeq" id="WP_026992440.1">
    <property type="nucleotide sequence ID" value="NZ_JRLY01000001.1"/>
</dbReference>
<keyword evidence="3" id="KW-0963">Cytoplasm</keyword>
<dbReference type="InterPro" id="IPR011032">
    <property type="entry name" value="GroES-like_sf"/>
</dbReference>
<reference evidence="7 8" key="1">
    <citation type="submission" date="2013-09" db="EMBL/GenBank/DDBJ databases">
        <authorList>
            <person name="Zeng Z."/>
            <person name="Chen C."/>
        </authorList>
    </citation>
    <scope>NUCLEOTIDE SEQUENCE [LARGE SCALE GENOMIC DNA]</scope>
    <source>
        <strain evidence="7 8">WB 4.1-42</strain>
    </source>
</reference>
<name>A0A0A2MTX3_9FLAO</name>
<dbReference type="GO" id="GO:0005737">
    <property type="term" value="C:cytoplasm"/>
    <property type="evidence" value="ECO:0007669"/>
    <property type="project" value="UniProtKB-SubCell"/>
</dbReference>
<evidence type="ECO:0000313" key="8">
    <source>
        <dbReference type="Proteomes" id="UP000030111"/>
    </source>
</evidence>
<comment type="subcellular location">
    <subcellularLocation>
        <location evidence="1">Cytoplasm</location>
    </subcellularLocation>
</comment>
<comment type="subunit">
    <text evidence="2">Homotetramer.</text>
</comment>
<evidence type="ECO:0000256" key="4">
    <source>
        <dbReference type="ARBA" id="ARBA00022857"/>
    </source>
</evidence>
<dbReference type="Pfam" id="PF13602">
    <property type="entry name" value="ADH_zinc_N_2"/>
    <property type="match status" value="1"/>
</dbReference>
<dbReference type="InterPro" id="IPR036291">
    <property type="entry name" value="NAD(P)-bd_dom_sf"/>
</dbReference>
<evidence type="ECO:0000256" key="2">
    <source>
        <dbReference type="ARBA" id="ARBA00011881"/>
    </source>
</evidence>
<dbReference type="SUPFAM" id="SSF51735">
    <property type="entry name" value="NAD(P)-binding Rossmann-fold domains"/>
    <property type="match status" value="1"/>
</dbReference>
<dbReference type="Proteomes" id="UP000030111">
    <property type="component" value="Unassembled WGS sequence"/>
</dbReference>
<dbReference type="GO" id="GO:0003723">
    <property type="term" value="F:RNA binding"/>
    <property type="evidence" value="ECO:0007669"/>
    <property type="project" value="UniProtKB-KW"/>
</dbReference>
<dbReference type="Gene3D" id="3.40.50.720">
    <property type="entry name" value="NAD(P)-binding Rossmann-like Domain"/>
    <property type="match status" value="1"/>
</dbReference>
<dbReference type="Pfam" id="PF08240">
    <property type="entry name" value="ADH_N"/>
    <property type="match status" value="1"/>
</dbReference>
<sequence>MKAIQYLAFGDSSVLELKTVDKPRPKANEVIIKVEAFSVNPVDMKIRQGLLQDTRPIQLPFIPGLDAAGVVDAVGVNVTQFKKGDRVVGNGYSGTYAQYASFPENHISVIPSNISFQEASALSIGLITAYTFLIEHGELKKGDSVLIHGAAGGTGIVLVQMAKALGAYVIGTDSSKGIELATSMGADEMIDYKNQDFKEMVKDVDLVIDFVGGQTQTDSFRVLKKRGKLLSAFSPPSQEMAGKYEVESRFLIASLSSENLSYGLKMASKGIIKPIISKTMSFENAAEAQDILSKGILKGKIILEAM</sequence>
<feature type="domain" description="Enoyl reductase (ER)" evidence="6">
    <location>
        <begin position="10"/>
        <end position="303"/>
    </location>
</feature>
<dbReference type="PANTHER" id="PTHR44154">
    <property type="entry name" value="QUINONE OXIDOREDUCTASE"/>
    <property type="match status" value="1"/>
</dbReference>
<dbReference type="CDD" id="cd05289">
    <property type="entry name" value="MDR_like_2"/>
    <property type="match status" value="1"/>
</dbReference>
<dbReference type="STRING" id="1121898.GCA_000422725_01041"/>
<dbReference type="InterPro" id="IPR020843">
    <property type="entry name" value="ER"/>
</dbReference>
<evidence type="ECO:0000256" key="3">
    <source>
        <dbReference type="ARBA" id="ARBA00022490"/>
    </source>
</evidence>
<protein>
    <submittedName>
        <fullName evidence="7">NADPH quinone reductase</fullName>
    </submittedName>
</protein>
<dbReference type="Gene3D" id="3.90.180.10">
    <property type="entry name" value="Medium-chain alcohol dehydrogenases, catalytic domain"/>
    <property type="match status" value="1"/>
</dbReference>
<comment type="caution">
    <text evidence="7">The sequence shown here is derived from an EMBL/GenBank/DDBJ whole genome shotgun (WGS) entry which is preliminary data.</text>
</comment>
<accession>A0A0A2MTX3</accession>
<dbReference type="PANTHER" id="PTHR44154:SF1">
    <property type="entry name" value="QUINONE OXIDOREDUCTASE"/>
    <property type="match status" value="1"/>
</dbReference>
<keyword evidence="8" id="KW-1185">Reference proteome</keyword>
<evidence type="ECO:0000259" key="6">
    <source>
        <dbReference type="SMART" id="SM00829"/>
    </source>
</evidence>
<organism evidence="7 8">
    <name type="scientific">Flavobacterium subsaxonicum WB 4.1-42 = DSM 21790</name>
    <dbReference type="NCBI Taxonomy" id="1121898"/>
    <lineage>
        <taxon>Bacteria</taxon>
        <taxon>Pseudomonadati</taxon>
        <taxon>Bacteroidota</taxon>
        <taxon>Flavobacteriia</taxon>
        <taxon>Flavobacteriales</taxon>
        <taxon>Flavobacteriaceae</taxon>
        <taxon>Flavobacterium</taxon>
    </lineage>
</organism>
<dbReference type="AlphaFoldDB" id="A0A0A2MTX3"/>
<dbReference type="SUPFAM" id="SSF50129">
    <property type="entry name" value="GroES-like"/>
    <property type="match status" value="1"/>
</dbReference>
<dbReference type="EMBL" id="JRLY01000001">
    <property type="protein sequence ID" value="KGO95061.1"/>
    <property type="molecule type" value="Genomic_DNA"/>
</dbReference>
<dbReference type="SMART" id="SM00829">
    <property type="entry name" value="PKS_ER"/>
    <property type="match status" value="1"/>
</dbReference>
<dbReference type="eggNOG" id="COG0604">
    <property type="taxonomic scope" value="Bacteria"/>
</dbReference>
<keyword evidence="4" id="KW-0521">NADP</keyword>
<evidence type="ECO:0000256" key="1">
    <source>
        <dbReference type="ARBA" id="ARBA00004496"/>
    </source>
</evidence>
<dbReference type="InterPro" id="IPR013154">
    <property type="entry name" value="ADH-like_N"/>
</dbReference>
<evidence type="ECO:0000256" key="5">
    <source>
        <dbReference type="ARBA" id="ARBA00022884"/>
    </source>
</evidence>
<dbReference type="InterPro" id="IPR051603">
    <property type="entry name" value="Zinc-ADH_QOR/CCCR"/>
</dbReference>